<evidence type="ECO:0000259" key="2">
    <source>
        <dbReference type="Pfam" id="PF04542"/>
    </source>
</evidence>
<evidence type="ECO:0000259" key="3">
    <source>
        <dbReference type="Pfam" id="PF08281"/>
    </source>
</evidence>
<organism evidence="4 5">
    <name type="scientific">Bacillus spongiae</name>
    <dbReference type="NCBI Taxonomy" id="2683610"/>
    <lineage>
        <taxon>Bacteria</taxon>
        <taxon>Bacillati</taxon>
        <taxon>Bacillota</taxon>
        <taxon>Bacilli</taxon>
        <taxon>Bacillales</taxon>
        <taxon>Bacillaceae</taxon>
        <taxon>Bacillus</taxon>
    </lineage>
</organism>
<dbReference type="InterPro" id="IPR014284">
    <property type="entry name" value="RNA_pol_sigma-70_dom"/>
</dbReference>
<dbReference type="Gene3D" id="1.10.1740.10">
    <property type="match status" value="1"/>
</dbReference>
<name>A0ABU8HJK4_9BACI</name>
<dbReference type="InterPro" id="IPR013324">
    <property type="entry name" value="RNA_pol_sigma_r3/r4-like"/>
</dbReference>
<feature type="domain" description="RNA polymerase sigma-70 region 2" evidence="2">
    <location>
        <begin position="10"/>
        <end position="73"/>
    </location>
</feature>
<dbReference type="Gene3D" id="1.10.10.10">
    <property type="entry name" value="Winged helix-like DNA-binding domain superfamily/Winged helix DNA-binding domain"/>
    <property type="match status" value="1"/>
</dbReference>
<dbReference type="NCBIfam" id="TIGR02937">
    <property type="entry name" value="sigma70-ECF"/>
    <property type="match status" value="1"/>
</dbReference>
<dbReference type="Proteomes" id="UP001312865">
    <property type="component" value="Unassembled WGS sequence"/>
</dbReference>
<proteinExistence type="predicted"/>
<evidence type="ECO:0000256" key="1">
    <source>
        <dbReference type="ARBA" id="ARBA00011344"/>
    </source>
</evidence>
<dbReference type="InterPro" id="IPR052704">
    <property type="entry name" value="ECF_Sigma-70_Domain"/>
</dbReference>
<dbReference type="EMBL" id="JBBAXC010000022">
    <property type="protein sequence ID" value="MEI5909274.1"/>
    <property type="molecule type" value="Genomic_DNA"/>
</dbReference>
<feature type="domain" description="RNA polymerase sigma factor 70 region 4 type 2" evidence="3">
    <location>
        <begin position="107"/>
        <end position="158"/>
    </location>
</feature>
<gene>
    <name evidence="4" type="primary">sigJ</name>
    <name evidence="4" type="ORF">WAK64_19670</name>
</gene>
<dbReference type="Pfam" id="PF04542">
    <property type="entry name" value="Sigma70_r2"/>
    <property type="match status" value="1"/>
</dbReference>
<dbReference type="InterPro" id="IPR036388">
    <property type="entry name" value="WH-like_DNA-bd_sf"/>
</dbReference>
<sequence>MENSLIQQFYISYKPLLFSLAYQMTGSVDDAEDIIHDVFTQLKSYELKHEQNTKAFLCKLVTNRCLDLLKSSRKKREMYVGTWLPEPFVSNQNPMNEVMEGEQISIALLLLFDSLNPVERAVFILREILEYDYKTIANIVQKSESNCRQILSRIKKELPNLQDELEGTAPSSDHEETVLEFISAFQKGDITHLIDYLEEDVIYYADGGGKQVAALRPILGKEKVINFLLFLSNKQLNENYQFFLSKVNGQIGFTIKDPEGYTAVVSFHVMKGKIKAIYYFVNPDKLKYVK</sequence>
<accession>A0ABU8HJK4</accession>
<protein>
    <submittedName>
        <fullName evidence="4">RNA polymerase sigma factor SigJ</fullName>
    </submittedName>
</protein>
<dbReference type="InterPro" id="IPR013249">
    <property type="entry name" value="RNA_pol_sigma70_r4_t2"/>
</dbReference>
<dbReference type="RefSeq" id="WP_336588718.1">
    <property type="nucleotide sequence ID" value="NZ_JBBAXC010000022.1"/>
</dbReference>
<evidence type="ECO:0000313" key="4">
    <source>
        <dbReference type="EMBL" id="MEI5909274.1"/>
    </source>
</evidence>
<dbReference type="PANTHER" id="PTHR30173">
    <property type="entry name" value="SIGMA 19 FACTOR"/>
    <property type="match status" value="1"/>
</dbReference>
<dbReference type="InterPro" id="IPR032710">
    <property type="entry name" value="NTF2-like_dom_sf"/>
</dbReference>
<dbReference type="Pfam" id="PF08281">
    <property type="entry name" value="Sigma70_r4_2"/>
    <property type="match status" value="1"/>
</dbReference>
<dbReference type="SUPFAM" id="SSF88946">
    <property type="entry name" value="Sigma2 domain of RNA polymerase sigma factors"/>
    <property type="match status" value="1"/>
</dbReference>
<dbReference type="NCBIfam" id="NF007214">
    <property type="entry name" value="PRK09636.1"/>
    <property type="match status" value="1"/>
</dbReference>
<dbReference type="SUPFAM" id="SSF88659">
    <property type="entry name" value="Sigma3 and sigma4 domains of RNA polymerase sigma factors"/>
    <property type="match status" value="1"/>
</dbReference>
<dbReference type="InterPro" id="IPR007627">
    <property type="entry name" value="RNA_pol_sigma70_r2"/>
</dbReference>
<reference evidence="4 5" key="1">
    <citation type="journal article" date="2018" name="J. Microbiol.">
        <title>Bacillus spongiae sp. nov., isolated from sponge of Jeju Island.</title>
        <authorList>
            <person name="Lee G.E."/>
            <person name="Im W.T."/>
            <person name="Park J.S."/>
        </authorList>
    </citation>
    <scope>NUCLEOTIDE SEQUENCE [LARGE SCALE GENOMIC DNA]</scope>
    <source>
        <strain evidence="4 5">135PIL107-10</strain>
    </source>
</reference>
<comment type="caution">
    <text evidence="4">The sequence shown here is derived from an EMBL/GenBank/DDBJ whole genome shotgun (WGS) entry which is preliminary data.</text>
</comment>
<dbReference type="SUPFAM" id="SSF54427">
    <property type="entry name" value="NTF2-like"/>
    <property type="match status" value="1"/>
</dbReference>
<evidence type="ECO:0000313" key="5">
    <source>
        <dbReference type="Proteomes" id="UP001312865"/>
    </source>
</evidence>
<dbReference type="Gene3D" id="3.10.450.50">
    <property type="match status" value="1"/>
</dbReference>
<keyword evidence="5" id="KW-1185">Reference proteome</keyword>
<dbReference type="PANTHER" id="PTHR30173:SF36">
    <property type="entry name" value="ECF RNA POLYMERASE SIGMA FACTOR SIGJ"/>
    <property type="match status" value="1"/>
</dbReference>
<comment type="subunit">
    <text evidence="1">Interacts transiently with the RNA polymerase catalytic core formed by RpoA, RpoB, RpoC and RpoZ (2 alpha, 1 beta, 1 beta' and 1 omega subunit) to form the RNA polymerase holoenzyme that can initiate transcription.</text>
</comment>
<dbReference type="InterPro" id="IPR013325">
    <property type="entry name" value="RNA_pol_sigma_r2"/>
</dbReference>